<evidence type="ECO:0000313" key="3">
    <source>
        <dbReference type="EMBL" id="SPZ12899.1"/>
    </source>
</evidence>
<evidence type="ECO:0000259" key="1">
    <source>
        <dbReference type="Pfam" id="PF06439"/>
    </source>
</evidence>
<keyword evidence="5" id="KW-1185">Reference proteome</keyword>
<dbReference type="Pfam" id="PF06439">
    <property type="entry name" value="3keto-disac_hyd"/>
    <property type="match status" value="1"/>
</dbReference>
<accession>A0A2X2EWX8</accession>
<dbReference type="Proteomes" id="UP000626180">
    <property type="component" value="Unassembled WGS sequence"/>
</dbReference>
<gene>
    <name evidence="2" type="ORF">IRZ65_12560</name>
    <name evidence="3" type="ORF">NCTC11842_04730</name>
</gene>
<dbReference type="GO" id="GO:0016787">
    <property type="term" value="F:hydrolase activity"/>
    <property type="evidence" value="ECO:0007669"/>
    <property type="project" value="InterPro"/>
</dbReference>
<name>A0A2X2EWX8_PSELU</name>
<reference evidence="3 4" key="1">
    <citation type="submission" date="2018-06" db="EMBL/GenBank/DDBJ databases">
        <authorList>
            <consortium name="Pathogen Informatics"/>
            <person name="Doyle S."/>
        </authorList>
    </citation>
    <scope>NUCLEOTIDE SEQUENCE [LARGE SCALE GENOMIC DNA]</scope>
    <source>
        <strain evidence="3 4">NCTC11842</strain>
    </source>
</reference>
<sequence>MIEVLDAHQWRAYQGEDFPLGSWKDDNGILHADPAAARVDLISRQSYRNFSLTFEFSLAAGGNAGVLYRVAESWPESWQGGPEMQLLDNASHPDGQNPLTTHGALYQLLAPTEPTPIQPGEFMSGQLIVRENHVEHWLAGRCVLRYDLYDTALREAISQSKFKHNPDFGFTEGHIILQHHGDEVCFRCLQVEALL</sequence>
<dbReference type="RefSeq" id="WP_010796466.1">
    <property type="nucleotide sequence ID" value="NZ_FQYS01000008.1"/>
</dbReference>
<proteinExistence type="predicted"/>
<dbReference type="Gene3D" id="2.60.120.560">
    <property type="entry name" value="Exo-inulinase, domain 1"/>
    <property type="match status" value="1"/>
</dbReference>
<dbReference type="InterPro" id="IPR010496">
    <property type="entry name" value="AL/BT2_dom"/>
</dbReference>
<organism evidence="3 4">
    <name type="scientific">Pseudomonas luteola</name>
    <dbReference type="NCBI Taxonomy" id="47886"/>
    <lineage>
        <taxon>Bacteria</taxon>
        <taxon>Pseudomonadati</taxon>
        <taxon>Pseudomonadota</taxon>
        <taxon>Gammaproteobacteria</taxon>
        <taxon>Pseudomonadales</taxon>
        <taxon>Pseudomonadaceae</taxon>
        <taxon>Pseudomonas</taxon>
    </lineage>
</organism>
<evidence type="ECO:0000313" key="5">
    <source>
        <dbReference type="Proteomes" id="UP000626180"/>
    </source>
</evidence>
<dbReference type="Proteomes" id="UP000250443">
    <property type="component" value="Unassembled WGS sequence"/>
</dbReference>
<dbReference type="EMBL" id="UAUF01000014">
    <property type="protein sequence ID" value="SPZ12899.1"/>
    <property type="molecule type" value="Genomic_DNA"/>
</dbReference>
<evidence type="ECO:0000313" key="2">
    <source>
        <dbReference type="EMBL" id="MBF8641509.1"/>
    </source>
</evidence>
<feature type="domain" description="3-keto-alpha-glucoside-1,2-lyase/3-keto-2-hydroxy-glucal hydratase" evidence="1">
    <location>
        <begin position="7"/>
        <end position="191"/>
    </location>
</feature>
<evidence type="ECO:0000313" key="4">
    <source>
        <dbReference type="Proteomes" id="UP000250443"/>
    </source>
</evidence>
<reference evidence="2 5" key="2">
    <citation type="submission" date="2020-10" db="EMBL/GenBank/DDBJ databases">
        <title>Genome sequences of Pseudomonas isolates.</title>
        <authorList>
            <person name="Wessels L."/>
            <person name="Reich F."/>
            <person name="Hammerl J."/>
        </authorList>
    </citation>
    <scope>NUCLEOTIDE SEQUENCE [LARGE SCALE GENOMIC DNA]</scope>
    <source>
        <strain evidence="2 5">20-MO00624-0</strain>
    </source>
</reference>
<dbReference type="EMBL" id="JADMCD010000006">
    <property type="protein sequence ID" value="MBF8641509.1"/>
    <property type="molecule type" value="Genomic_DNA"/>
</dbReference>
<dbReference type="AlphaFoldDB" id="A0A2X2EWX8"/>
<protein>
    <submittedName>
        <fullName evidence="2">DUF1080 domain-containing protein</fullName>
    </submittedName>
    <submittedName>
        <fullName evidence="3">Domain of Uncharacterized Function (DUF1080)</fullName>
    </submittedName>
</protein>